<gene>
    <name evidence="1" type="ORF">CYME_CMG022C</name>
</gene>
<dbReference type="EMBL" id="AP006489">
    <property type="protein sequence ID" value="BAM79555.1"/>
    <property type="molecule type" value="Genomic_DNA"/>
</dbReference>
<organism evidence="1 2">
    <name type="scientific">Cyanidioschyzon merolae (strain NIES-3377 / 10D)</name>
    <name type="common">Unicellular red alga</name>
    <dbReference type="NCBI Taxonomy" id="280699"/>
    <lineage>
        <taxon>Eukaryota</taxon>
        <taxon>Rhodophyta</taxon>
        <taxon>Bangiophyceae</taxon>
        <taxon>Cyanidiales</taxon>
        <taxon>Cyanidiaceae</taxon>
        <taxon>Cyanidioschyzon</taxon>
    </lineage>
</organism>
<protein>
    <submittedName>
        <fullName evidence="1">Uncharacterized protein</fullName>
    </submittedName>
</protein>
<reference evidence="1 2" key="2">
    <citation type="journal article" date="2007" name="BMC Biol.">
        <title>A 100%-complete sequence reveals unusually simple genomic features in the hot-spring red alga Cyanidioschyzon merolae.</title>
        <authorList>
            <person name="Nozaki H."/>
            <person name="Takano H."/>
            <person name="Misumi O."/>
            <person name="Terasawa K."/>
            <person name="Matsuzaki M."/>
            <person name="Maruyama S."/>
            <person name="Nishida K."/>
            <person name="Yagisawa F."/>
            <person name="Yoshida Y."/>
            <person name="Fujiwara T."/>
            <person name="Takio S."/>
            <person name="Tamura K."/>
            <person name="Chung S.J."/>
            <person name="Nakamura S."/>
            <person name="Kuroiwa H."/>
            <person name="Tanaka K."/>
            <person name="Sato N."/>
            <person name="Kuroiwa T."/>
        </authorList>
    </citation>
    <scope>NUCLEOTIDE SEQUENCE [LARGE SCALE GENOMIC DNA]</scope>
    <source>
        <strain evidence="1 2">10D</strain>
    </source>
</reference>
<dbReference type="GeneID" id="16993318"/>
<evidence type="ECO:0000313" key="2">
    <source>
        <dbReference type="Proteomes" id="UP000007014"/>
    </source>
</evidence>
<evidence type="ECO:0000313" key="1">
    <source>
        <dbReference type="EMBL" id="BAM79555.1"/>
    </source>
</evidence>
<proteinExistence type="predicted"/>
<dbReference type="AlphaFoldDB" id="M1V4N7"/>
<dbReference type="RefSeq" id="XP_005535841.1">
    <property type="nucleotide sequence ID" value="XM_005535784.1"/>
</dbReference>
<name>M1V4N7_CYAM1</name>
<dbReference type="KEGG" id="cme:CYME_CMG022C"/>
<dbReference type="Gramene" id="CMG022CT">
    <property type="protein sequence ID" value="CMG022CT"/>
    <property type="gene ID" value="CMG022C"/>
</dbReference>
<keyword evidence="2" id="KW-1185">Reference proteome</keyword>
<reference evidence="1 2" key="1">
    <citation type="journal article" date="2004" name="Nature">
        <title>Genome sequence of the ultrasmall unicellular red alga Cyanidioschyzon merolae 10D.</title>
        <authorList>
            <person name="Matsuzaki M."/>
            <person name="Misumi O."/>
            <person name="Shin-i T."/>
            <person name="Maruyama S."/>
            <person name="Takahara M."/>
            <person name="Miyagishima S."/>
            <person name="Mori T."/>
            <person name="Nishida K."/>
            <person name="Yagisawa F."/>
            <person name="Nishida K."/>
            <person name="Yoshida Y."/>
            <person name="Nishimura Y."/>
            <person name="Nakao S."/>
            <person name="Kobayashi T."/>
            <person name="Momoyama Y."/>
            <person name="Higashiyama T."/>
            <person name="Minoda A."/>
            <person name="Sano M."/>
            <person name="Nomoto H."/>
            <person name="Oishi K."/>
            <person name="Hayashi H."/>
            <person name="Ohta F."/>
            <person name="Nishizaka S."/>
            <person name="Haga S."/>
            <person name="Miura S."/>
            <person name="Morishita T."/>
            <person name="Kabeya Y."/>
            <person name="Terasawa K."/>
            <person name="Suzuki Y."/>
            <person name="Ishii Y."/>
            <person name="Asakawa S."/>
            <person name="Takano H."/>
            <person name="Ohta N."/>
            <person name="Kuroiwa H."/>
            <person name="Tanaka K."/>
            <person name="Shimizu N."/>
            <person name="Sugano S."/>
            <person name="Sato N."/>
            <person name="Nozaki H."/>
            <person name="Ogasawara N."/>
            <person name="Kohara Y."/>
            <person name="Kuroiwa T."/>
        </authorList>
    </citation>
    <scope>NUCLEOTIDE SEQUENCE [LARGE SCALE GENOMIC DNA]</scope>
    <source>
        <strain evidence="1 2">10D</strain>
    </source>
</reference>
<dbReference type="HOGENOM" id="CLU_919382_0_0_1"/>
<dbReference type="Proteomes" id="UP000007014">
    <property type="component" value="Chromosome 7"/>
</dbReference>
<sequence length="303" mass="34049">MHQVLHPGVRANCTIAVVPLGSQDRFECVVQRRCRYVPQRIGSTREGLLFVMSATHAAADENIGTFQLTLRITKNDDSNVVCVDVDRIIPGNSDTNFELARKVQLSVKRLDGILQNLTTPVILRHESSNFVHVQLLLPVLDAGGKLPIEPQIRKRVRLNREQLCHHSGNVSCLRIRGIDEGRRRRDDVARAVAARTIQPAARSHDALDDGFQIGFMDAVDLERRARREPQRLVPIGFTDVVECRIQRRRTLAGGHFQTEHELVFLELPANTLISVILEISAMELDKSDAVIGDEDLVVAQFFH</sequence>
<accession>M1V4N7</accession>